<keyword evidence="2" id="KW-0472">Membrane</keyword>
<evidence type="ECO:0000313" key="4">
    <source>
        <dbReference type="Proteomes" id="UP000011863"/>
    </source>
</evidence>
<feature type="compositionally biased region" description="Low complexity" evidence="1">
    <location>
        <begin position="40"/>
        <end position="50"/>
    </location>
</feature>
<proteinExistence type="predicted"/>
<feature type="region of interest" description="Disordered" evidence="1">
    <location>
        <begin position="87"/>
        <end position="112"/>
    </location>
</feature>
<feature type="transmembrane region" description="Helical" evidence="2">
    <location>
        <begin position="60"/>
        <end position="79"/>
    </location>
</feature>
<keyword evidence="2" id="KW-0812">Transmembrane</keyword>
<dbReference type="EMBL" id="AP012057">
    <property type="protein sequence ID" value="BAN00663.1"/>
    <property type="molecule type" value="Genomic_DNA"/>
</dbReference>
<dbReference type="RefSeq" id="WP_015439911.1">
    <property type="nucleotide sequence ID" value="NC_020520.1"/>
</dbReference>
<gene>
    <name evidence="3" type="ORF">YM304_03490</name>
</gene>
<protein>
    <submittedName>
        <fullName evidence="3">Uncharacterized protein</fullName>
    </submittedName>
</protein>
<evidence type="ECO:0000256" key="1">
    <source>
        <dbReference type="SAM" id="MobiDB-lite"/>
    </source>
</evidence>
<dbReference type="SUPFAM" id="SSF50998">
    <property type="entry name" value="Quinoprotein alcohol dehydrogenase-like"/>
    <property type="match status" value="1"/>
</dbReference>
<reference evidence="3 4" key="1">
    <citation type="journal article" date="2013" name="Int. J. Syst. Evol. Microbiol.">
        <title>Ilumatobacter nonamiense sp. nov. and Ilumatobacter coccineum sp. nov., isolated from seashore sand.</title>
        <authorList>
            <person name="Matsumoto A."/>
            <person name="Kasai H."/>
            <person name="Matsuo Y."/>
            <person name="Shizuri Y."/>
            <person name="Ichikawa N."/>
            <person name="Fujita N."/>
            <person name="Omura S."/>
            <person name="Takahashi Y."/>
        </authorList>
    </citation>
    <scope>NUCLEOTIDE SEQUENCE [LARGE SCALE GENOMIC DNA]</scope>
    <source>
        <strain evidence="4">NBRC 103263 / KCTC 29153 / YM16-304</strain>
    </source>
</reference>
<sequence length="560" mass="57923">MPSDPDAIWKRGYDGPAPTSPGPVEIEPSPSESAGRPESAGRSASPASSAQQRTGRRRRVAMGGALLTVIAVAAVAVWIRSGDDAEVAAPSPTAVSPTTDPSPLAPPVDEPDELDPVVAAALPSPLDVVAPTGEPFAGAEPRRLPERVDELWRYRIDTVDGDADRPAGTAAQVEVIDSRYVAVIAGAALGTERSTLSLLDASNGEEQWTIELSLGHESFDVIGATDSTLLVGSLLATRPVVGFDLDTGVERWTMIESNEQLEAHGGSSGFELLRGTPFLARRPTVATNPTLLFDPETGVEVGRLDGEIIGTDHLGTYYVDVDDAIAVYDLSEEFGPMRLASVAAADPGDLVSVVDGKVVIVANRQNGRPGGVFVGIDPNGSFVGAFDLAERFGAEPGVARLPGVIANIAPMIGPTMIVSGSGQMTGAELDGDEIRPAWQRDGIVSRTVQTERGTLILASQNGGATQALVDGRTGATVTVLTMTPGVLDSLEFAGNGVLTRRTSGDGNRVAAIDLDGNEIWSLPGSAPVALGDGVVARLETSTDEAVVVGYGSDRSATVAS</sequence>
<evidence type="ECO:0000256" key="2">
    <source>
        <dbReference type="SAM" id="Phobius"/>
    </source>
</evidence>
<dbReference type="InterPro" id="IPR011047">
    <property type="entry name" value="Quinoprotein_ADH-like_sf"/>
</dbReference>
<dbReference type="KEGG" id="aym:YM304_03490"/>
<accession>A0A6C7E160</accession>
<evidence type="ECO:0000313" key="3">
    <source>
        <dbReference type="EMBL" id="BAN00663.1"/>
    </source>
</evidence>
<dbReference type="Proteomes" id="UP000011863">
    <property type="component" value="Chromosome"/>
</dbReference>
<dbReference type="AlphaFoldDB" id="A0A6C7E160"/>
<feature type="region of interest" description="Disordered" evidence="1">
    <location>
        <begin position="1"/>
        <end position="57"/>
    </location>
</feature>
<name>A0A6C7E160_ILUCY</name>
<keyword evidence="4" id="KW-1185">Reference proteome</keyword>
<dbReference type="Gene3D" id="2.40.128.630">
    <property type="match status" value="1"/>
</dbReference>
<organism evidence="3 4">
    <name type="scientific">Ilumatobacter coccineus (strain NBRC 103263 / KCTC 29153 / YM16-304)</name>
    <dbReference type="NCBI Taxonomy" id="1313172"/>
    <lineage>
        <taxon>Bacteria</taxon>
        <taxon>Bacillati</taxon>
        <taxon>Actinomycetota</taxon>
        <taxon>Acidimicrobiia</taxon>
        <taxon>Acidimicrobiales</taxon>
        <taxon>Ilumatobacteraceae</taxon>
        <taxon>Ilumatobacter</taxon>
    </lineage>
</organism>
<keyword evidence="2" id="KW-1133">Transmembrane helix</keyword>